<name>A0A8S9A0Z3_SORMA</name>
<evidence type="ECO:0000256" key="1">
    <source>
        <dbReference type="SAM" id="SignalP"/>
    </source>
</evidence>
<dbReference type="Proteomes" id="UP000433876">
    <property type="component" value="Unassembled WGS sequence"/>
</dbReference>
<accession>A0A8S9A0Z3</accession>
<dbReference type="AlphaFoldDB" id="A0A8S9A0Z3"/>
<protein>
    <submittedName>
        <fullName evidence="2">Uncharacterized protein</fullName>
    </submittedName>
</protein>
<evidence type="ECO:0000313" key="2">
    <source>
        <dbReference type="EMBL" id="KAA8635529.1"/>
    </source>
</evidence>
<feature type="chain" id="PRO_5035861354" evidence="1">
    <location>
        <begin position="19"/>
        <end position="145"/>
    </location>
</feature>
<sequence>MQLISVLTALTGFQLAAALPSAIKGTHGLVARDGTLGSTLCVGINLDRGTYCETIDNVHDHLTPGYCVKLDDRLWDQVSSIAPVAGSWCTYFTAEGCVDTTPNGCGKFDANSPINDLTTVSPTNANAKCEGNMDKKIRSFLCNYI</sequence>
<organism evidence="2 3">
    <name type="scientific">Sordaria macrospora</name>
    <dbReference type="NCBI Taxonomy" id="5147"/>
    <lineage>
        <taxon>Eukaryota</taxon>
        <taxon>Fungi</taxon>
        <taxon>Dikarya</taxon>
        <taxon>Ascomycota</taxon>
        <taxon>Pezizomycotina</taxon>
        <taxon>Sordariomycetes</taxon>
        <taxon>Sordariomycetidae</taxon>
        <taxon>Sordariales</taxon>
        <taxon>Sordariaceae</taxon>
        <taxon>Sordaria</taxon>
    </lineage>
</organism>
<dbReference type="OMA" id="TANCQDD"/>
<dbReference type="VEuPathDB" id="FungiDB:SMAC_08998"/>
<reference evidence="2 3" key="1">
    <citation type="submission" date="2017-07" db="EMBL/GenBank/DDBJ databases">
        <title>Genome sequence of the Sordaria macrospora wild type strain R19027.</title>
        <authorList>
            <person name="Nowrousian M."/>
            <person name="Teichert I."/>
            <person name="Kueck U."/>
        </authorList>
    </citation>
    <scope>NUCLEOTIDE SEQUENCE [LARGE SCALE GENOMIC DNA]</scope>
    <source>
        <strain evidence="2 3">R19027</strain>
        <tissue evidence="2">Mycelium</tissue>
    </source>
</reference>
<feature type="signal peptide" evidence="1">
    <location>
        <begin position="1"/>
        <end position="18"/>
    </location>
</feature>
<keyword evidence="1" id="KW-0732">Signal</keyword>
<comment type="caution">
    <text evidence="2">The sequence shown here is derived from an EMBL/GenBank/DDBJ whole genome shotgun (WGS) entry which is preliminary data.</text>
</comment>
<dbReference type="EMBL" id="NMPR01000011">
    <property type="protein sequence ID" value="KAA8635529.1"/>
    <property type="molecule type" value="Genomic_DNA"/>
</dbReference>
<gene>
    <name evidence="2" type="ORF">SMACR_08998</name>
</gene>
<proteinExistence type="predicted"/>
<evidence type="ECO:0000313" key="3">
    <source>
        <dbReference type="Proteomes" id="UP000433876"/>
    </source>
</evidence>